<feature type="region of interest" description="Disordered" evidence="1">
    <location>
        <begin position="38"/>
        <end position="58"/>
    </location>
</feature>
<dbReference type="Proteomes" id="UP000054097">
    <property type="component" value="Unassembled WGS sequence"/>
</dbReference>
<evidence type="ECO:0000313" key="2">
    <source>
        <dbReference type="EMBL" id="KIM24777.1"/>
    </source>
</evidence>
<name>A0A0C2X657_SERVB</name>
<keyword evidence="3" id="KW-1185">Reference proteome</keyword>
<evidence type="ECO:0000256" key="1">
    <source>
        <dbReference type="SAM" id="MobiDB-lite"/>
    </source>
</evidence>
<organism evidence="2 3">
    <name type="scientific">Serendipita vermifera MAFF 305830</name>
    <dbReference type="NCBI Taxonomy" id="933852"/>
    <lineage>
        <taxon>Eukaryota</taxon>
        <taxon>Fungi</taxon>
        <taxon>Dikarya</taxon>
        <taxon>Basidiomycota</taxon>
        <taxon>Agaricomycotina</taxon>
        <taxon>Agaricomycetes</taxon>
        <taxon>Sebacinales</taxon>
        <taxon>Serendipitaceae</taxon>
        <taxon>Serendipita</taxon>
    </lineage>
</organism>
<reference evidence="3" key="2">
    <citation type="submission" date="2015-01" db="EMBL/GenBank/DDBJ databases">
        <title>Evolutionary Origins and Diversification of the Mycorrhizal Mutualists.</title>
        <authorList>
            <consortium name="DOE Joint Genome Institute"/>
            <consortium name="Mycorrhizal Genomics Consortium"/>
            <person name="Kohler A."/>
            <person name="Kuo A."/>
            <person name="Nagy L.G."/>
            <person name="Floudas D."/>
            <person name="Copeland A."/>
            <person name="Barry K.W."/>
            <person name="Cichocki N."/>
            <person name="Veneault-Fourrey C."/>
            <person name="LaButti K."/>
            <person name="Lindquist E.A."/>
            <person name="Lipzen A."/>
            <person name="Lundell T."/>
            <person name="Morin E."/>
            <person name="Murat C."/>
            <person name="Riley R."/>
            <person name="Ohm R."/>
            <person name="Sun H."/>
            <person name="Tunlid A."/>
            <person name="Henrissat B."/>
            <person name="Grigoriev I.V."/>
            <person name="Hibbett D.S."/>
            <person name="Martin F."/>
        </authorList>
    </citation>
    <scope>NUCLEOTIDE SEQUENCE [LARGE SCALE GENOMIC DNA]</scope>
    <source>
        <strain evidence="3">MAFF 305830</strain>
    </source>
</reference>
<proteinExistence type="predicted"/>
<gene>
    <name evidence="2" type="ORF">M408DRAFT_331601</name>
</gene>
<evidence type="ECO:0000313" key="3">
    <source>
        <dbReference type="Proteomes" id="UP000054097"/>
    </source>
</evidence>
<dbReference type="EMBL" id="KN824320">
    <property type="protein sequence ID" value="KIM24777.1"/>
    <property type="molecule type" value="Genomic_DNA"/>
</dbReference>
<sequence length="58" mass="6552">MVQLLPRSLNNILSSTTSKVSGLWTTFFENASKTGDHMHKTAMGLSRQMQRRIDESRG</sequence>
<protein>
    <submittedName>
        <fullName evidence="2">Uncharacterized protein</fullName>
    </submittedName>
</protein>
<accession>A0A0C2X657</accession>
<reference evidence="2 3" key="1">
    <citation type="submission" date="2014-04" db="EMBL/GenBank/DDBJ databases">
        <authorList>
            <consortium name="DOE Joint Genome Institute"/>
            <person name="Kuo A."/>
            <person name="Zuccaro A."/>
            <person name="Kohler A."/>
            <person name="Nagy L.G."/>
            <person name="Floudas D."/>
            <person name="Copeland A."/>
            <person name="Barry K.W."/>
            <person name="Cichocki N."/>
            <person name="Veneault-Fourrey C."/>
            <person name="LaButti K."/>
            <person name="Lindquist E.A."/>
            <person name="Lipzen A."/>
            <person name="Lundell T."/>
            <person name="Morin E."/>
            <person name="Murat C."/>
            <person name="Sun H."/>
            <person name="Tunlid A."/>
            <person name="Henrissat B."/>
            <person name="Grigoriev I.V."/>
            <person name="Hibbett D.S."/>
            <person name="Martin F."/>
            <person name="Nordberg H.P."/>
            <person name="Cantor M.N."/>
            <person name="Hua S.X."/>
        </authorList>
    </citation>
    <scope>NUCLEOTIDE SEQUENCE [LARGE SCALE GENOMIC DNA]</scope>
    <source>
        <strain evidence="2 3">MAFF 305830</strain>
    </source>
</reference>
<dbReference type="HOGENOM" id="CLU_2980558_0_0_1"/>
<dbReference type="AlphaFoldDB" id="A0A0C2X657"/>